<feature type="transmembrane region" description="Helical" evidence="1">
    <location>
        <begin position="169"/>
        <end position="188"/>
    </location>
</feature>
<feature type="transmembrane region" description="Helical" evidence="1">
    <location>
        <begin position="297"/>
        <end position="317"/>
    </location>
</feature>
<feature type="transmembrane region" description="Helical" evidence="1">
    <location>
        <begin position="42"/>
        <end position="63"/>
    </location>
</feature>
<dbReference type="Proteomes" id="UP001629462">
    <property type="component" value="Unassembled WGS sequence"/>
</dbReference>
<keyword evidence="1" id="KW-1133">Transmembrane helix</keyword>
<feature type="transmembrane region" description="Helical" evidence="1">
    <location>
        <begin position="366"/>
        <end position="387"/>
    </location>
</feature>
<keyword evidence="1" id="KW-0812">Transmembrane</keyword>
<feature type="transmembrane region" description="Helical" evidence="1">
    <location>
        <begin position="136"/>
        <end position="157"/>
    </location>
</feature>
<accession>A0ABW9CXR2</accession>
<reference evidence="2 3" key="1">
    <citation type="journal article" date="2024" name="Chem. Sci.">
        <title>Discovery of megapolipeptins by genome mining of a Burkholderiales bacteria collection.</title>
        <authorList>
            <person name="Paulo B.S."/>
            <person name="Recchia M.J.J."/>
            <person name="Lee S."/>
            <person name="Fergusson C.H."/>
            <person name="Romanowski S.B."/>
            <person name="Hernandez A."/>
            <person name="Krull N."/>
            <person name="Liu D.Y."/>
            <person name="Cavanagh H."/>
            <person name="Bos A."/>
            <person name="Gray C.A."/>
            <person name="Murphy B.T."/>
            <person name="Linington R.G."/>
            <person name="Eustaquio A.S."/>
        </authorList>
    </citation>
    <scope>NUCLEOTIDE SEQUENCE [LARGE SCALE GENOMIC DNA]</scope>
    <source>
        <strain evidence="2 3">RL17-374-BIF-D</strain>
    </source>
</reference>
<evidence type="ECO:0000313" key="2">
    <source>
        <dbReference type="EMBL" id="MFM0522703.1"/>
    </source>
</evidence>
<feature type="transmembrane region" description="Helical" evidence="1">
    <location>
        <begin position="393"/>
        <end position="411"/>
    </location>
</feature>
<evidence type="ECO:0000313" key="3">
    <source>
        <dbReference type="Proteomes" id="UP001629462"/>
    </source>
</evidence>
<comment type="caution">
    <text evidence="2">The sequence shown here is derived from an EMBL/GenBank/DDBJ whole genome shotgun (WGS) entry which is preliminary data.</text>
</comment>
<feature type="transmembrane region" description="Helical" evidence="1">
    <location>
        <begin position="12"/>
        <end position="30"/>
    </location>
</feature>
<name>A0ABW9CXR2_9BURK</name>
<keyword evidence="1" id="KW-0472">Membrane</keyword>
<feature type="transmembrane region" description="Helical" evidence="1">
    <location>
        <begin position="337"/>
        <end position="359"/>
    </location>
</feature>
<feature type="transmembrane region" description="Helical" evidence="1">
    <location>
        <begin position="108"/>
        <end position="129"/>
    </location>
</feature>
<keyword evidence="3" id="KW-1185">Reference proteome</keyword>
<proteinExistence type="predicted"/>
<evidence type="ECO:0008006" key="4">
    <source>
        <dbReference type="Google" id="ProtNLM"/>
    </source>
</evidence>
<organism evidence="2 3">
    <name type="scientific">Caballeronia jiangsuensis</name>
    <dbReference type="NCBI Taxonomy" id="1458357"/>
    <lineage>
        <taxon>Bacteria</taxon>
        <taxon>Pseudomonadati</taxon>
        <taxon>Pseudomonadota</taxon>
        <taxon>Betaproteobacteria</taxon>
        <taxon>Burkholderiales</taxon>
        <taxon>Burkholderiaceae</taxon>
        <taxon>Caballeronia</taxon>
    </lineage>
</organism>
<protein>
    <recommendedName>
        <fullName evidence="4">Polysaccharide biosynthesis protein</fullName>
    </recommendedName>
</protein>
<sequence>MAEVKRDVIYSMLASTLPALGNFVAVALALRHMDSVWLGKSYALVSFFFIAIDLFNFGSARIFTVEAVRSSVPTLIFLDCLSALGSTAVFAPAGILLGRYGLIAQPEFVILMVLAPVCYGMSHFSLGALRSCGRSGAICAISLTSALSRVLIIVLLTKHRELDRYLPDLLLLVEAGYGSMLLLTYLQADRKRSPDRLRSGCSDEVRFDVRAFDFRPFFVRFRNEILGSWYSNAIFSGAKHLDMMLVTLIVGPAGGSLYRGVKSVHNLAFNCGQGVALLLNRGSRVSMDMLFHRPRQINIVAGALVLVMLAVAASLLACRIRLFPIAVLGSYALQFGIMFVTFAGAMMIFLCRVLSLLMFSVNRASFVLVSTIEVGLSLVLIGIMSYLFGLLGALLGILVASTTVMGLSFVLSRHDARKVLIASRSCSILDADARTENLAK</sequence>
<evidence type="ECO:0000256" key="1">
    <source>
        <dbReference type="SAM" id="Phobius"/>
    </source>
</evidence>
<dbReference type="RefSeq" id="WP_408164020.1">
    <property type="nucleotide sequence ID" value="NZ_JAQQDB010000057.1"/>
</dbReference>
<dbReference type="EMBL" id="JAQQDB010000057">
    <property type="protein sequence ID" value="MFM0522703.1"/>
    <property type="molecule type" value="Genomic_DNA"/>
</dbReference>
<gene>
    <name evidence="2" type="ORF">PQR08_35330</name>
</gene>
<feature type="transmembrane region" description="Helical" evidence="1">
    <location>
        <begin position="75"/>
        <end position="96"/>
    </location>
</feature>